<evidence type="ECO:0000259" key="1">
    <source>
        <dbReference type="Pfam" id="PF08473"/>
    </source>
</evidence>
<dbReference type="OrthoDB" id="6504487at2759"/>
<dbReference type="STRING" id="407821.A0A087U8Z1"/>
<evidence type="ECO:0000313" key="3">
    <source>
        <dbReference type="Proteomes" id="UP000054359"/>
    </source>
</evidence>
<evidence type="ECO:0000313" key="2">
    <source>
        <dbReference type="EMBL" id="KFM73830.1"/>
    </source>
</evidence>
<proteinExistence type="predicted"/>
<protein>
    <submittedName>
        <fullName evidence="2">Voltage-dependent calcium channel subunit alpha-2/delta-4</fullName>
    </submittedName>
</protein>
<dbReference type="Proteomes" id="UP000054359">
    <property type="component" value="Unassembled WGS sequence"/>
</dbReference>
<dbReference type="AlphaFoldDB" id="A0A087U8Z1"/>
<dbReference type="Pfam" id="PF08473">
    <property type="entry name" value="VGCC_alpha2"/>
    <property type="match status" value="1"/>
</dbReference>
<name>A0A087U8Z1_STEMI</name>
<dbReference type="InterPro" id="IPR013680">
    <property type="entry name" value="VDCC_a2/dsu"/>
</dbReference>
<keyword evidence="3" id="KW-1185">Reference proteome</keyword>
<organism evidence="2 3">
    <name type="scientific">Stegodyphus mimosarum</name>
    <name type="common">African social velvet spider</name>
    <dbReference type="NCBI Taxonomy" id="407821"/>
    <lineage>
        <taxon>Eukaryota</taxon>
        <taxon>Metazoa</taxon>
        <taxon>Ecdysozoa</taxon>
        <taxon>Arthropoda</taxon>
        <taxon>Chelicerata</taxon>
        <taxon>Arachnida</taxon>
        <taxon>Araneae</taxon>
        <taxon>Araneomorphae</taxon>
        <taxon>Entelegynae</taxon>
        <taxon>Eresoidea</taxon>
        <taxon>Eresidae</taxon>
        <taxon>Stegodyphus</taxon>
    </lineage>
</organism>
<gene>
    <name evidence="2" type="ORF">X975_12377</name>
</gene>
<feature type="non-terminal residue" evidence="2">
    <location>
        <position position="112"/>
    </location>
</feature>
<sequence length="112" mass="12488">MFCNNCTRQYSLAKVGQMNALLLVTSKPCDPNLCEPNYPLLKAKEEVVGIGYNPCNSPLRYRRRPEKCYYYSPSENNSECVAAGTSVLPHLALIIELLSAVYIAQIIITGEK</sequence>
<accession>A0A087U8Z1</accession>
<feature type="domain" description="Voltage-dependent calcium channel alpha-2/delta subunit conserved region" evidence="1">
    <location>
        <begin position="3"/>
        <end position="80"/>
    </location>
</feature>
<dbReference type="EMBL" id="KK118782">
    <property type="protein sequence ID" value="KFM73830.1"/>
    <property type="molecule type" value="Genomic_DNA"/>
</dbReference>
<reference evidence="2 3" key="1">
    <citation type="submission" date="2013-11" db="EMBL/GenBank/DDBJ databases">
        <title>Genome sequencing of Stegodyphus mimosarum.</title>
        <authorList>
            <person name="Bechsgaard J."/>
        </authorList>
    </citation>
    <scope>NUCLEOTIDE SEQUENCE [LARGE SCALE GENOMIC DNA]</scope>
</reference>